<dbReference type="RefSeq" id="WP_058513360.1">
    <property type="nucleotide sequence ID" value="NZ_CAAAIH010000008.1"/>
</dbReference>
<dbReference type="OrthoDB" id="7957980at2"/>
<dbReference type="GO" id="GO:0005525">
    <property type="term" value="F:GTP binding"/>
    <property type="evidence" value="ECO:0007669"/>
    <property type="project" value="UniProtKB-KW"/>
</dbReference>
<keyword evidence="1" id="KW-0547">Nucleotide-binding</keyword>
<evidence type="ECO:0000256" key="1">
    <source>
        <dbReference type="ARBA" id="ARBA00022741"/>
    </source>
</evidence>
<accession>A0A0W0Z663</accession>
<keyword evidence="2" id="KW-0342">GTP-binding</keyword>
<dbReference type="GO" id="GO:0003924">
    <property type="term" value="F:GTPase activity"/>
    <property type="evidence" value="ECO:0007669"/>
    <property type="project" value="InterPro"/>
</dbReference>
<dbReference type="EMBL" id="LNYU01000022">
    <property type="protein sequence ID" value="KTD64593.1"/>
    <property type="molecule type" value="Genomic_DNA"/>
</dbReference>
<organism evidence="3 4">
    <name type="scientific">Legionella santicrucis</name>
    <dbReference type="NCBI Taxonomy" id="45074"/>
    <lineage>
        <taxon>Bacteria</taxon>
        <taxon>Pseudomonadati</taxon>
        <taxon>Pseudomonadota</taxon>
        <taxon>Gammaproteobacteria</taxon>
        <taxon>Legionellales</taxon>
        <taxon>Legionellaceae</taxon>
        <taxon>Legionella</taxon>
    </lineage>
</organism>
<dbReference type="InterPro" id="IPR027417">
    <property type="entry name" value="P-loop_NTPase"/>
</dbReference>
<dbReference type="PATRIC" id="fig|45074.5.peg.966"/>
<dbReference type="FunFam" id="3.40.50.300:FF:001447">
    <property type="entry name" value="Ras-related protein Rab-1B"/>
    <property type="match status" value="1"/>
</dbReference>
<dbReference type="SUPFAM" id="SSF52540">
    <property type="entry name" value="P-loop containing nucleoside triphosphate hydrolases"/>
    <property type="match status" value="1"/>
</dbReference>
<dbReference type="InterPro" id="IPR050227">
    <property type="entry name" value="Rab"/>
</dbReference>
<comment type="caution">
    <text evidence="3">The sequence shown here is derived from an EMBL/GenBank/DDBJ whole genome shotgun (WGS) entry which is preliminary data.</text>
</comment>
<keyword evidence="4" id="KW-1185">Reference proteome</keyword>
<dbReference type="Gene3D" id="3.40.50.300">
    <property type="entry name" value="P-loop containing nucleotide triphosphate hydrolases"/>
    <property type="match status" value="1"/>
</dbReference>
<protein>
    <submittedName>
        <fullName evidence="3">Rho GTPase (Miro-like)</fullName>
    </submittedName>
</protein>
<evidence type="ECO:0000313" key="3">
    <source>
        <dbReference type="EMBL" id="KTD64593.1"/>
    </source>
</evidence>
<dbReference type="PRINTS" id="PR00449">
    <property type="entry name" value="RASTRNSFRMNG"/>
</dbReference>
<dbReference type="PROSITE" id="PS51419">
    <property type="entry name" value="RAB"/>
    <property type="match status" value="1"/>
</dbReference>
<dbReference type="Pfam" id="PF00071">
    <property type="entry name" value="Ras"/>
    <property type="match status" value="1"/>
</dbReference>
<dbReference type="PANTHER" id="PTHR47977">
    <property type="entry name" value="RAS-RELATED PROTEIN RAB"/>
    <property type="match status" value="1"/>
</dbReference>
<dbReference type="AlphaFoldDB" id="A0A0W0Z663"/>
<dbReference type="Proteomes" id="UP000054703">
    <property type="component" value="Unassembled WGS sequence"/>
</dbReference>
<proteinExistence type="predicted"/>
<dbReference type="SMART" id="SM00175">
    <property type="entry name" value="RAB"/>
    <property type="match status" value="1"/>
</dbReference>
<gene>
    <name evidence="3" type="ORF">Lsan_0923</name>
</gene>
<dbReference type="InterPro" id="IPR001806">
    <property type="entry name" value="Small_GTPase"/>
</dbReference>
<reference evidence="3 4" key="1">
    <citation type="submission" date="2015-11" db="EMBL/GenBank/DDBJ databases">
        <title>Genomic analysis of 38 Legionella species identifies large and diverse effector repertoires.</title>
        <authorList>
            <person name="Burstein D."/>
            <person name="Amaro F."/>
            <person name="Zusman T."/>
            <person name="Lifshitz Z."/>
            <person name="Cohen O."/>
            <person name="Gilbert J.A."/>
            <person name="Pupko T."/>
            <person name="Shuman H.A."/>
            <person name="Segal G."/>
        </authorList>
    </citation>
    <scope>NUCLEOTIDE SEQUENCE [LARGE SCALE GENOMIC DNA]</scope>
    <source>
        <strain evidence="3 4">SC-63-C7</strain>
    </source>
</reference>
<name>A0A0W0Z663_9GAMM</name>
<evidence type="ECO:0000313" key="4">
    <source>
        <dbReference type="Proteomes" id="UP000054703"/>
    </source>
</evidence>
<evidence type="ECO:0000256" key="2">
    <source>
        <dbReference type="ARBA" id="ARBA00023134"/>
    </source>
</evidence>
<dbReference type="STRING" id="45074.Lsan_0923"/>
<sequence length="234" mass="26032">MKKQINTVQLLGDQGTGTSSLLLRLADNIYTESFIGTIGVAFKPVSLEEDRKARVYDIVHNQRFGSGTYSTCRNPDMYMVSVDVTNPKSLDSAKKWMNEIKQYHPDSPIVMVATKVNSRDANPEIVKQLKTLCQEKKLLDPVMTDAKDSIGMAQVCELIKNPIKNPKIIELEQYVANRESEKKDSGSEYNSIWARLFTPDASASIKISAANKAIQILNGEQGIIMSSKEMAALK</sequence>